<keyword evidence="4" id="KW-0479">Metal-binding</keyword>
<evidence type="ECO:0000259" key="9">
    <source>
        <dbReference type="Pfam" id="PF01431"/>
    </source>
</evidence>
<name>A0A2S5A0Y4_9SPHI</name>
<dbReference type="PANTHER" id="PTHR11733">
    <property type="entry name" value="ZINC METALLOPROTEASE FAMILY M13 NEPRILYSIN-RELATED"/>
    <property type="match status" value="1"/>
</dbReference>
<evidence type="ECO:0000313" key="11">
    <source>
        <dbReference type="EMBL" id="POY36248.1"/>
    </source>
</evidence>
<reference evidence="11 12" key="1">
    <citation type="submission" date="2018-01" db="EMBL/GenBank/DDBJ databases">
        <authorList>
            <person name="Gaut B.S."/>
            <person name="Morton B.R."/>
            <person name="Clegg M.T."/>
            <person name="Duvall M.R."/>
        </authorList>
    </citation>
    <scope>NUCLEOTIDE SEQUENCE [LARGE SCALE GENOMIC DNA]</scope>
    <source>
        <strain evidence="11 12">HR-AV</strain>
    </source>
</reference>
<dbReference type="InterPro" id="IPR018497">
    <property type="entry name" value="Peptidase_M13_C"/>
</dbReference>
<evidence type="ECO:0000256" key="8">
    <source>
        <dbReference type="SAM" id="SignalP"/>
    </source>
</evidence>
<evidence type="ECO:0000256" key="4">
    <source>
        <dbReference type="ARBA" id="ARBA00022723"/>
    </source>
</evidence>
<protein>
    <submittedName>
        <fullName evidence="11">Peptidase M13</fullName>
    </submittedName>
</protein>
<dbReference type="InterPro" id="IPR000718">
    <property type="entry name" value="Peptidase_M13"/>
</dbReference>
<dbReference type="InterPro" id="IPR042089">
    <property type="entry name" value="Peptidase_M13_dom_2"/>
</dbReference>
<gene>
    <name evidence="11" type="ORF">C3K47_10860</name>
</gene>
<evidence type="ECO:0000256" key="6">
    <source>
        <dbReference type="ARBA" id="ARBA00022833"/>
    </source>
</evidence>
<dbReference type="GO" id="GO:0046872">
    <property type="term" value="F:metal ion binding"/>
    <property type="evidence" value="ECO:0007669"/>
    <property type="project" value="UniProtKB-KW"/>
</dbReference>
<keyword evidence="3" id="KW-0645">Protease</keyword>
<keyword evidence="12" id="KW-1185">Reference proteome</keyword>
<dbReference type="GO" id="GO:0016485">
    <property type="term" value="P:protein processing"/>
    <property type="evidence" value="ECO:0007669"/>
    <property type="project" value="TreeGrafter"/>
</dbReference>
<dbReference type="Gene3D" id="1.10.1380.10">
    <property type="entry name" value="Neutral endopeptidase , domain2"/>
    <property type="match status" value="1"/>
</dbReference>
<dbReference type="OrthoDB" id="9775677at2"/>
<proteinExistence type="inferred from homology"/>
<dbReference type="SUPFAM" id="SSF55486">
    <property type="entry name" value="Metalloproteases ('zincins'), catalytic domain"/>
    <property type="match status" value="1"/>
</dbReference>
<sequence>MKKSKLVWYVLIISSIATTTKAQTTIRKFIDKANMDESVSPRVNFYQYANGGWLKNNPIPPTETRWGSFNELVSSTNQVLKGILKEAADKNATYGSNNQLVGDFFASGMDSVEIENAGITPVHNLFSEIKTVNSTRDLLSEITSLHKSGIPVAFNFSVYQDDKNSSQVIVQLSQGGLGLPDRDYYTNLLDERYENLRTEYVKHMVNMFKIFGDDNKNAKKNAEAVMRLETSLAGASMTRVERRDPNKNYHKLNMMELQKIAPMTTWKDILSDYTGQEVKEVIVRQTEFFKEFDRQLVATPVNEWKAYLKWTVIRTAAPYLHSKAVDEHFNFYGKILTGQKVMKPRADRVSMVIDNAMGEVLGRMYVSRYFKPLAKSRMLDLIKNLTTTYEERINRLDWMSDATKQKALTKLHAFIRKIGYPDVWKDYSTVHISRTSYFGNVLECNRYDFNYMVNKLGKPVNKAEWGMSAPTINAYYNPMVNEIVFPAGILQSPFFDFNADDAVNYGGIGCVIGHEMTHGFDDQGRQYDAEGNLNDWWTKDDATRFKELAYRVVEQYNSYTVLKGSMNVNGQLTLGENLADLGGINIAFEAFKKTNQAKTGEQIDGFTPEQRFFLSWAQIWRSNITDEAQAQRIVTDPHSPGIYRCNGPVSNMPEFYEAFGIQKGDPMWKKPGEQVKVW</sequence>
<feature type="signal peptide" evidence="8">
    <location>
        <begin position="1"/>
        <end position="22"/>
    </location>
</feature>
<dbReference type="GO" id="GO:0004222">
    <property type="term" value="F:metalloendopeptidase activity"/>
    <property type="evidence" value="ECO:0007669"/>
    <property type="project" value="InterPro"/>
</dbReference>
<keyword evidence="8" id="KW-0732">Signal</keyword>
<dbReference type="Pfam" id="PF01431">
    <property type="entry name" value="Peptidase_M13"/>
    <property type="match status" value="1"/>
</dbReference>
<evidence type="ECO:0000256" key="1">
    <source>
        <dbReference type="ARBA" id="ARBA00001947"/>
    </source>
</evidence>
<evidence type="ECO:0000256" key="2">
    <source>
        <dbReference type="ARBA" id="ARBA00007357"/>
    </source>
</evidence>
<dbReference type="EMBL" id="PQVF01000007">
    <property type="protein sequence ID" value="POY36248.1"/>
    <property type="molecule type" value="Genomic_DNA"/>
</dbReference>
<evidence type="ECO:0000259" key="10">
    <source>
        <dbReference type="Pfam" id="PF05649"/>
    </source>
</evidence>
<feature type="chain" id="PRO_5015454254" evidence="8">
    <location>
        <begin position="23"/>
        <end position="678"/>
    </location>
</feature>
<organism evidence="11 12">
    <name type="scientific">Solitalea longa</name>
    <dbReference type="NCBI Taxonomy" id="2079460"/>
    <lineage>
        <taxon>Bacteria</taxon>
        <taxon>Pseudomonadati</taxon>
        <taxon>Bacteroidota</taxon>
        <taxon>Sphingobacteriia</taxon>
        <taxon>Sphingobacteriales</taxon>
        <taxon>Sphingobacteriaceae</taxon>
        <taxon>Solitalea</taxon>
    </lineage>
</organism>
<keyword evidence="6" id="KW-0862">Zinc</keyword>
<comment type="cofactor">
    <cofactor evidence="1">
        <name>Zn(2+)</name>
        <dbReference type="ChEBI" id="CHEBI:29105"/>
    </cofactor>
</comment>
<accession>A0A2S5A0Y4</accession>
<dbReference type="PRINTS" id="PR00786">
    <property type="entry name" value="NEPRILYSIN"/>
</dbReference>
<dbReference type="Proteomes" id="UP000236893">
    <property type="component" value="Unassembled WGS sequence"/>
</dbReference>
<dbReference type="InterPro" id="IPR024079">
    <property type="entry name" value="MetalloPept_cat_dom_sf"/>
</dbReference>
<evidence type="ECO:0000313" key="12">
    <source>
        <dbReference type="Proteomes" id="UP000236893"/>
    </source>
</evidence>
<evidence type="ECO:0000256" key="5">
    <source>
        <dbReference type="ARBA" id="ARBA00022801"/>
    </source>
</evidence>
<dbReference type="Gene3D" id="3.40.390.10">
    <property type="entry name" value="Collagenase (Catalytic Domain)"/>
    <property type="match status" value="1"/>
</dbReference>
<comment type="similarity">
    <text evidence="2">Belongs to the peptidase M13 family.</text>
</comment>
<dbReference type="PANTHER" id="PTHR11733:SF167">
    <property type="entry name" value="FI17812P1-RELATED"/>
    <property type="match status" value="1"/>
</dbReference>
<feature type="domain" description="Peptidase M13 N-terminal" evidence="10">
    <location>
        <begin position="41"/>
        <end position="421"/>
    </location>
</feature>
<comment type="caution">
    <text evidence="11">The sequence shown here is derived from an EMBL/GenBank/DDBJ whole genome shotgun (WGS) entry which is preliminary data.</text>
</comment>
<feature type="domain" description="Peptidase M13 C-terminal" evidence="9">
    <location>
        <begin position="473"/>
        <end position="674"/>
    </location>
</feature>
<dbReference type="InterPro" id="IPR008753">
    <property type="entry name" value="Peptidase_M13_N"/>
</dbReference>
<dbReference type="GO" id="GO:0005886">
    <property type="term" value="C:plasma membrane"/>
    <property type="evidence" value="ECO:0007669"/>
    <property type="project" value="TreeGrafter"/>
</dbReference>
<keyword evidence="5" id="KW-0378">Hydrolase</keyword>
<dbReference type="CDD" id="cd08662">
    <property type="entry name" value="M13"/>
    <property type="match status" value="1"/>
</dbReference>
<evidence type="ECO:0000256" key="7">
    <source>
        <dbReference type="ARBA" id="ARBA00023049"/>
    </source>
</evidence>
<keyword evidence="7" id="KW-0482">Metalloprotease</keyword>
<dbReference type="Pfam" id="PF05649">
    <property type="entry name" value="Peptidase_M13_N"/>
    <property type="match status" value="1"/>
</dbReference>
<dbReference type="PROSITE" id="PS51885">
    <property type="entry name" value="NEPRILYSIN"/>
    <property type="match status" value="1"/>
</dbReference>
<dbReference type="AlphaFoldDB" id="A0A2S5A0Y4"/>
<evidence type="ECO:0000256" key="3">
    <source>
        <dbReference type="ARBA" id="ARBA00022670"/>
    </source>
</evidence>
<dbReference type="RefSeq" id="WP_103789167.1">
    <property type="nucleotide sequence ID" value="NZ_PQVF01000007.1"/>
</dbReference>